<sequence>MPAVQQLDWSGFPAPPPEAEGWKPDPDSIPRTGALKDPRFGKDPWEANKLQNARKQFGYHLHHSSEARRLASPSSASPASATLSMGQWPQQEPQQASQEDTPVATAHMITDMDLSVAHATSLAGTALTATASTGVKTETVGEALAAKLPPSSKTSKGAMETILTTPMPGTLPTEKSTFPPWAGAIEKALAEDTSRTSCLPSSTPSKSIPPHLRKKLSSNSPSLQQKIPIASEGRTVSLDNQFQAAMQASCHVSGSLKADTETDEHTSTNSSNIAETPVRSTNVRYRDHGHYMKIQLVLVMEMDLRKQELLQFNDRDLENRMMDLSSIHQECSSKGAKLAVVSTYAQRQIETSVWGVMWTRACYWAQWFKTGLPRRNMCLLRNSTGTTARSQLTSKYLAEAIISYKQSTYNLPHRQNIVKSGNNSEIETESHTESCNMIALQHQGVSNLEPSYGAYSDSPIESTKILHQGKDNMPAKTLTNYKDSALTRQSLLQLHSKVVPDHGESIVNCLEEFVTDRSAQLDNQDENLIRDLGVHFEALKSEFEETTGRAWTPLRAWEKEDGEWDLVGEE</sequence>
<dbReference type="VEuPathDB" id="FungiDB:JI435_300400"/>
<keyword evidence="3" id="KW-1185">Reference proteome</keyword>
<proteinExistence type="predicted"/>
<name>A0A7U2HUF0_PHANO</name>
<protein>
    <submittedName>
        <fullName evidence="2">Uncharacterized protein</fullName>
    </submittedName>
</protein>
<evidence type="ECO:0000313" key="2">
    <source>
        <dbReference type="EMBL" id="QRC91138.1"/>
    </source>
</evidence>
<feature type="compositionally biased region" description="Basic and acidic residues" evidence="1">
    <location>
        <begin position="20"/>
        <end position="46"/>
    </location>
</feature>
<gene>
    <name evidence="2" type="ORF">JI435_300400</name>
</gene>
<evidence type="ECO:0000256" key="1">
    <source>
        <dbReference type="SAM" id="MobiDB-lite"/>
    </source>
</evidence>
<dbReference type="OrthoDB" id="3799274at2759"/>
<dbReference type="Proteomes" id="UP000663193">
    <property type="component" value="Chromosome 1"/>
</dbReference>
<feature type="region of interest" description="Disordered" evidence="1">
    <location>
        <begin position="255"/>
        <end position="280"/>
    </location>
</feature>
<evidence type="ECO:0000313" key="3">
    <source>
        <dbReference type="Proteomes" id="UP000663193"/>
    </source>
</evidence>
<organism evidence="2 3">
    <name type="scientific">Phaeosphaeria nodorum (strain SN15 / ATCC MYA-4574 / FGSC 10173)</name>
    <name type="common">Glume blotch fungus</name>
    <name type="synonym">Parastagonospora nodorum</name>
    <dbReference type="NCBI Taxonomy" id="321614"/>
    <lineage>
        <taxon>Eukaryota</taxon>
        <taxon>Fungi</taxon>
        <taxon>Dikarya</taxon>
        <taxon>Ascomycota</taxon>
        <taxon>Pezizomycotina</taxon>
        <taxon>Dothideomycetes</taxon>
        <taxon>Pleosporomycetidae</taxon>
        <taxon>Pleosporales</taxon>
        <taxon>Pleosporineae</taxon>
        <taxon>Phaeosphaeriaceae</taxon>
        <taxon>Parastagonospora</taxon>
    </lineage>
</organism>
<dbReference type="AlphaFoldDB" id="A0A7U2HUF0"/>
<feature type="region of interest" description="Disordered" evidence="1">
    <location>
        <begin position="61"/>
        <end position="102"/>
    </location>
</feature>
<feature type="compositionally biased region" description="Low complexity" evidence="1">
    <location>
        <begin position="70"/>
        <end position="99"/>
    </location>
</feature>
<dbReference type="EMBL" id="CP069023">
    <property type="protein sequence ID" value="QRC91138.1"/>
    <property type="molecule type" value="Genomic_DNA"/>
</dbReference>
<feature type="compositionally biased region" description="Polar residues" evidence="1">
    <location>
        <begin position="195"/>
        <end position="206"/>
    </location>
</feature>
<accession>A0A7U2HUF0</accession>
<reference evidence="3" key="1">
    <citation type="journal article" date="2021" name="BMC Genomics">
        <title>Chromosome-level genome assembly and manually-curated proteome of model necrotroph Parastagonospora nodorum Sn15 reveals a genome-wide trove of candidate effector homologs, and redundancy of virulence-related functions within an accessory chromosome.</title>
        <authorList>
            <person name="Bertazzoni S."/>
            <person name="Jones D.A.B."/>
            <person name="Phan H.T."/>
            <person name="Tan K.-C."/>
            <person name="Hane J.K."/>
        </authorList>
    </citation>
    <scope>NUCLEOTIDE SEQUENCE [LARGE SCALE GENOMIC DNA]</scope>
    <source>
        <strain evidence="3">SN15 / ATCC MYA-4574 / FGSC 10173)</strain>
    </source>
</reference>
<feature type="region of interest" description="Disordered" evidence="1">
    <location>
        <begin position="192"/>
        <end position="225"/>
    </location>
</feature>
<feature type="region of interest" description="Disordered" evidence="1">
    <location>
        <begin position="1"/>
        <end position="48"/>
    </location>
</feature>
<feature type="compositionally biased region" description="Polar residues" evidence="1">
    <location>
        <begin position="267"/>
        <end position="280"/>
    </location>
</feature>